<gene>
    <name evidence="1" type="ORF">SCODWIG_00080</name>
</gene>
<name>A0A376B116_9ASCO</name>
<dbReference type="VEuPathDB" id="FungiDB:SCODWIG_00080"/>
<sequence length="405" mass="47991">MNVFKGYKINQTLNNTLVNTKAIISVNKKLLYCTTIATSCNPADVDTLSSSTNKWEIYKKLVDKPIIFIQNTGIKNINNSNKKHLPISNYPPEILQLEERKDQTKTNFFKKIWYKSKYILKIYLNNGLKYHILNYKKYKFQNKNGNLEELLNNCTKLIEFQSIKYKLERQKNTKTIKNIDCDEYFNEITKDLPVSTRDDFQARYQYLLNYNKVPFFILLAILFEEMTPILLYYSDFLQKKVIPYNCLTPEMWSKQQKINLLNFHDYLGIDLQKKSPLKNYKSIKIAKKEASRTKSGKDFSFKVSEMGLKYLYVDDILMLKELTNGENSAASLEINTQDLIQFCYDRFLYYSNENLLEIARTNPQFLYDRILKYLSFKYDDGALINDKFGLWNVYSGWYFDKNDGR</sequence>
<organism evidence="1 2">
    <name type="scientific">Saccharomycodes ludwigii</name>
    <dbReference type="NCBI Taxonomy" id="36035"/>
    <lineage>
        <taxon>Eukaryota</taxon>
        <taxon>Fungi</taxon>
        <taxon>Dikarya</taxon>
        <taxon>Ascomycota</taxon>
        <taxon>Saccharomycotina</taxon>
        <taxon>Saccharomycetes</taxon>
        <taxon>Saccharomycodales</taxon>
        <taxon>Saccharomycodaceae</taxon>
        <taxon>Saccharomycodes</taxon>
    </lineage>
</organism>
<accession>A0A376B116</accession>
<keyword evidence="2" id="KW-1185">Reference proteome</keyword>
<evidence type="ECO:0000313" key="1">
    <source>
        <dbReference type="EMBL" id="SSD58319.1"/>
    </source>
</evidence>
<proteinExistence type="predicted"/>
<dbReference type="Proteomes" id="UP000262825">
    <property type="component" value="Unassembled WGS sequence"/>
</dbReference>
<protein>
    <submittedName>
        <fullName evidence="1">Uncharacterized protein</fullName>
    </submittedName>
</protein>
<dbReference type="AlphaFoldDB" id="A0A376B116"/>
<dbReference type="EMBL" id="UFAJ01000005">
    <property type="protein sequence ID" value="SSD58319.1"/>
    <property type="molecule type" value="Genomic_DNA"/>
</dbReference>
<evidence type="ECO:0000313" key="2">
    <source>
        <dbReference type="Proteomes" id="UP000262825"/>
    </source>
</evidence>
<reference evidence="2" key="1">
    <citation type="submission" date="2018-06" db="EMBL/GenBank/DDBJ databases">
        <authorList>
            <person name="Guldener U."/>
        </authorList>
    </citation>
    <scope>NUCLEOTIDE SEQUENCE [LARGE SCALE GENOMIC DNA]</scope>
    <source>
        <strain evidence="2">UTAD17</strain>
    </source>
</reference>